<reference evidence="1" key="1">
    <citation type="journal article" date="2021" name="Proc. Natl. Acad. Sci. U.S.A.">
        <title>A Catalog of Tens of Thousands of Viruses from Human Metagenomes Reveals Hidden Associations with Chronic Diseases.</title>
        <authorList>
            <person name="Tisza M.J."/>
            <person name="Buck C.B."/>
        </authorList>
    </citation>
    <scope>NUCLEOTIDE SEQUENCE</scope>
    <source>
        <strain evidence="1">Ct3R43</strain>
    </source>
</reference>
<proteinExistence type="predicted"/>
<evidence type="ECO:0000313" key="1">
    <source>
        <dbReference type="EMBL" id="DAG05609.1"/>
    </source>
</evidence>
<accession>A0A8S5VFQ2</accession>
<protein>
    <submittedName>
        <fullName evidence="1">Uncharacterized protein</fullName>
    </submittedName>
</protein>
<dbReference type="EMBL" id="BK016262">
    <property type="protein sequence ID" value="DAG05609.1"/>
    <property type="molecule type" value="Genomic_DNA"/>
</dbReference>
<name>A0A8S5VFQ2_9CAUD</name>
<organism evidence="1">
    <name type="scientific">Siphoviridae sp. ct3R43</name>
    <dbReference type="NCBI Taxonomy" id="2825321"/>
    <lineage>
        <taxon>Viruses</taxon>
        <taxon>Duplodnaviria</taxon>
        <taxon>Heunggongvirae</taxon>
        <taxon>Uroviricota</taxon>
        <taxon>Caudoviricetes</taxon>
    </lineage>
</organism>
<sequence>MVKVDGTDYGAIVTALTRNFEVVDGDNAGRTLDGVMHRDLIGTYYNYSITINTDRMSQTEYNALYKTISAPVASHDIVVPFGNETLSFKAYVSRGSDDLLRQYSETNRYWGNLSFDFIAMEPQRSAA</sequence>